<proteinExistence type="predicted"/>
<feature type="non-terminal residue" evidence="1">
    <location>
        <position position="127"/>
    </location>
</feature>
<name>X1QDT3_9ZZZZ</name>
<dbReference type="EMBL" id="BARV01042595">
    <property type="protein sequence ID" value="GAI49170.1"/>
    <property type="molecule type" value="Genomic_DNA"/>
</dbReference>
<dbReference type="AlphaFoldDB" id="X1QDT3"/>
<comment type="caution">
    <text evidence="1">The sequence shown here is derived from an EMBL/GenBank/DDBJ whole genome shotgun (WGS) entry which is preliminary data.</text>
</comment>
<reference evidence="1" key="1">
    <citation type="journal article" date="2014" name="Front. Microbiol.">
        <title>High frequency of phylogenetically diverse reductive dehalogenase-homologous genes in deep subseafloor sedimentary metagenomes.</title>
        <authorList>
            <person name="Kawai M."/>
            <person name="Futagami T."/>
            <person name="Toyoda A."/>
            <person name="Takaki Y."/>
            <person name="Nishi S."/>
            <person name="Hori S."/>
            <person name="Arai W."/>
            <person name="Tsubouchi T."/>
            <person name="Morono Y."/>
            <person name="Uchiyama I."/>
            <person name="Ito T."/>
            <person name="Fujiyama A."/>
            <person name="Inagaki F."/>
            <person name="Takami H."/>
        </authorList>
    </citation>
    <scope>NUCLEOTIDE SEQUENCE</scope>
    <source>
        <strain evidence="1">Expedition CK06-06</strain>
    </source>
</reference>
<accession>X1QDT3</accession>
<gene>
    <name evidence="1" type="ORF">S06H3_63984</name>
</gene>
<organism evidence="1">
    <name type="scientific">marine sediment metagenome</name>
    <dbReference type="NCBI Taxonomy" id="412755"/>
    <lineage>
        <taxon>unclassified sequences</taxon>
        <taxon>metagenomes</taxon>
        <taxon>ecological metagenomes</taxon>
    </lineage>
</organism>
<sequence length="127" mass="14809">LINSIKGDETLKELNEEYKKRKLEHAQPEDKDLSRYIGRLVKDNPFLASLLKIGEEVPTEKPEGPKKEYVGKYIPTIFEIKGEDTKEIPYNRYGLVRIKTDAVNDYLTREKDRGELRWISTSIVQIN</sequence>
<feature type="non-terminal residue" evidence="1">
    <location>
        <position position="1"/>
    </location>
</feature>
<evidence type="ECO:0000313" key="1">
    <source>
        <dbReference type="EMBL" id="GAI49170.1"/>
    </source>
</evidence>
<protein>
    <submittedName>
        <fullName evidence="1">Uncharacterized protein</fullName>
    </submittedName>
</protein>